<name>A0ABT2LWT1_9FIRM</name>
<keyword evidence="2 3" id="KW-0472">Membrane</keyword>
<feature type="transmembrane region" description="Helical" evidence="3">
    <location>
        <begin position="157"/>
        <end position="179"/>
    </location>
</feature>
<comment type="caution">
    <text evidence="4">The sequence shown here is derived from an EMBL/GenBank/DDBJ whole genome shotgun (WGS) entry which is preliminary data.</text>
</comment>
<feature type="transmembrane region" description="Helical" evidence="3">
    <location>
        <begin position="123"/>
        <end position="145"/>
    </location>
</feature>
<keyword evidence="2" id="KW-0813">Transport</keyword>
<evidence type="ECO:0000256" key="2">
    <source>
        <dbReference type="PIRNR" id="PIRNR016661"/>
    </source>
</evidence>
<keyword evidence="3" id="KW-0812">Transmembrane</keyword>
<dbReference type="EMBL" id="JAODBU010000002">
    <property type="protein sequence ID" value="MCT7397625.1"/>
    <property type="molecule type" value="Genomic_DNA"/>
</dbReference>
<evidence type="ECO:0000256" key="3">
    <source>
        <dbReference type="SAM" id="Phobius"/>
    </source>
</evidence>
<organism evidence="4 5">
    <name type="scientific">Eubacterium album</name>
    <dbReference type="NCBI Taxonomy" id="2978477"/>
    <lineage>
        <taxon>Bacteria</taxon>
        <taxon>Bacillati</taxon>
        <taxon>Bacillota</taxon>
        <taxon>Clostridia</taxon>
        <taxon>Eubacteriales</taxon>
        <taxon>Eubacteriaceae</taxon>
        <taxon>Eubacterium</taxon>
    </lineage>
</organism>
<dbReference type="PIRSF" id="PIRSF016661">
    <property type="entry name" value="BioY"/>
    <property type="match status" value="1"/>
</dbReference>
<dbReference type="RefSeq" id="WP_178514766.1">
    <property type="nucleotide sequence ID" value="NZ_JAODBU010000002.1"/>
</dbReference>
<dbReference type="Proteomes" id="UP001431199">
    <property type="component" value="Unassembled WGS sequence"/>
</dbReference>
<dbReference type="Gene3D" id="1.10.1760.20">
    <property type="match status" value="1"/>
</dbReference>
<proteinExistence type="inferred from homology"/>
<reference evidence="4" key="1">
    <citation type="submission" date="2022-09" db="EMBL/GenBank/DDBJ databases">
        <title>Eubacterium sp. LFL-14 isolated from human feces.</title>
        <authorList>
            <person name="Liu F."/>
        </authorList>
    </citation>
    <scope>NUCLEOTIDE SEQUENCE</scope>
    <source>
        <strain evidence="4">LFL-14</strain>
    </source>
</reference>
<comment type="similarity">
    <text evidence="1 2">Belongs to the BioY family.</text>
</comment>
<dbReference type="PANTHER" id="PTHR34295">
    <property type="entry name" value="BIOTIN TRANSPORTER BIOY"/>
    <property type="match status" value="1"/>
</dbReference>
<gene>
    <name evidence="4" type="ORF">N5B56_00820</name>
</gene>
<feature type="transmembrane region" description="Helical" evidence="3">
    <location>
        <begin position="66"/>
        <end position="83"/>
    </location>
</feature>
<feature type="transmembrane region" description="Helical" evidence="3">
    <location>
        <begin position="16"/>
        <end position="37"/>
    </location>
</feature>
<comment type="subcellular location">
    <subcellularLocation>
        <location evidence="2">Cell membrane</location>
        <topology evidence="2">Multi-pass membrane protein</topology>
    </subcellularLocation>
</comment>
<sequence length="189" mass="20152">MSTTENLTATKSSGKAIDITLIALFAALMAICSWISIPLTVPFTLQTFAVFVTLEIIGGKRGTLSILVFLLLGAIGVPVFAGFKSGVAVLLGTTGGYLIGFLCTALIYWLFTSLLGNKFIVKLIALLLGLVVCYAFGTAWYMVVYMKSTGTIGLATVLGWCVTPFVIPDLVKLAVAFIISDRVKKVIKL</sequence>
<keyword evidence="2" id="KW-1003">Cell membrane</keyword>
<keyword evidence="3" id="KW-1133">Transmembrane helix</keyword>
<dbReference type="InterPro" id="IPR003784">
    <property type="entry name" value="BioY"/>
</dbReference>
<dbReference type="PANTHER" id="PTHR34295:SF1">
    <property type="entry name" value="BIOTIN TRANSPORTER BIOY"/>
    <property type="match status" value="1"/>
</dbReference>
<protein>
    <recommendedName>
        <fullName evidence="2">Biotin transporter</fullName>
    </recommendedName>
</protein>
<keyword evidence="5" id="KW-1185">Reference proteome</keyword>
<accession>A0ABT2LWT1</accession>
<evidence type="ECO:0000313" key="4">
    <source>
        <dbReference type="EMBL" id="MCT7397625.1"/>
    </source>
</evidence>
<feature type="transmembrane region" description="Helical" evidence="3">
    <location>
        <begin position="89"/>
        <end position="111"/>
    </location>
</feature>
<evidence type="ECO:0000313" key="5">
    <source>
        <dbReference type="Proteomes" id="UP001431199"/>
    </source>
</evidence>
<evidence type="ECO:0000256" key="1">
    <source>
        <dbReference type="ARBA" id="ARBA00010692"/>
    </source>
</evidence>
<dbReference type="Pfam" id="PF02632">
    <property type="entry name" value="BioY"/>
    <property type="match status" value="1"/>
</dbReference>